<dbReference type="PANTHER" id="PTHR12801">
    <property type="entry name" value="RNA EXONUCLEASE REXO1 / RECO3 FAMILY MEMBER-RELATED"/>
    <property type="match status" value="1"/>
</dbReference>
<evidence type="ECO:0000259" key="8">
    <source>
        <dbReference type="SMART" id="SM00479"/>
    </source>
</evidence>
<reference evidence="9" key="1">
    <citation type="submission" date="2021-05" db="EMBL/GenBank/DDBJ databases">
        <authorList>
            <person name="Alioto T."/>
            <person name="Alioto T."/>
            <person name="Gomez Garrido J."/>
        </authorList>
    </citation>
    <scope>NUCLEOTIDE SEQUENCE</scope>
</reference>
<feature type="compositionally biased region" description="Low complexity" evidence="7">
    <location>
        <begin position="219"/>
        <end position="234"/>
    </location>
</feature>
<dbReference type="EMBL" id="HBUE01322867">
    <property type="protein sequence ID" value="CAG6589093.1"/>
    <property type="molecule type" value="Transcribed_RNA"/>
</dbReference>
<sequence length="797" mass="87783">MSLELILVVAAVVALFGFVLFVRTRMREKNDASNRNEKNEDRKQKHGTRTPTAGNEAAASGGAPAPAGKTGGGGRKVAVSSISTNVKKQRTADANYQHPWLYTTLKGHTGQVFDMDFSRNGKYLATCAEDSPSAQSSNGNHLINVNINANDERNTSAATTTTSSAFGDVNDVVSSSSSSSNASSGSTSSGSSTRGEDSPNAPGAGKKQRKYTKKKQQYKKSNGNNGSSNSSSAGNCATNLRVCGGDDDPIGTDPKVVTSPVKSTPVAATVVAQSASSSSLSSSSSTGSSSSGGKQQQHHHRQHEKNSSYQGRLDFNGGRTSPQRGDNSKRYHQRNAGLSPLRQYVKLNLSENELVKYLSKYVLDKDVMKELGFPVEYGLDSDKAIIYKFAHDFFRPAAAQFYPRSVASSKKRSHEIVEADKSDDTDSGHSSPTNVDDSDSLLVYRSLSQGNSTALKSPLSDIDIEPSEERECCRCNKGFFITLDGEYLTQEHCIYHWGRLTRVFSGAEFKKVYSCCNGDADVKGCTINKLHVWTGLLPGFNGPFDGFVKTQPSPRKLKLFEKLLLNKFYYQNMNADCIDLLQQDDLIVDDSESDGVYALDCEMSYTGRGLELTKVTVVSVDGQLVYERLVKPDIEIVDYNTRYSGVTEADFANPRQFVTLRQVQRDLLKFIYDDTILIGHAIENDLKVLKIIHKTVIDTSITFPHMNGFPFRQSLKSLTKNILKRDIQMQQQQQEQPVYDKSSSRSSSTISSSNSIGHCSLEDSRASLELMLWRVRKDKAVYDNIWNNNNCYRMQNN</sequence>
<dbReference type="GO" id="GO:0010629">
    <property type="term" value="P:negative regulation of gene expression"/>
    <property type="evidence" value="ECO:0007669"/>
    <property type="project" value="UniProtKB-ARBA"/>
</dbReference>
<feature type="region of interest" description="Disordered" evidence="7">
    <location>
        <begin position="172"/>
        <end position="234"/>
    </location>
</feature>
<evidence type="ECO:0000256" key="5">
    <source>
        <dbReference type="ARBA" id="ARBA00022839"/>
    </source>
</evidence>
<dbReference type="Gene3D" id="3.30.420.10">
    <property type="entry name" value="Ribonuclease H-like superfamily/Ribonuclease H"/>
    <property type="match status" value="1"/>
</dbReference>
<feature type="region of interest" description="Disordered" evidence="7">
    <location>
        <begin position="412"/>
        <end position="438"/>
    </location>
</feature>
<keyword evidence="3" id="KW-0540">Nuclease</keyword>
<evidence type="ECO:0000256" key="2">
    <source>
        <dbReference type="ARBA" id="ARBA00006357"/>
    </source>
</evidence>
<dbReference type="CDD" id="cd06145">
    <property type="entry name" value="REX1_like"/>
    <property type="match status" value="1"/>
</dbReference>
<keyword evidence="5 9" id="KW-0269">Exonuclease</keyword>
<keyword evidence="6" id="KW-0539">Nucleus</keyword>
<feature type="compositionally biased region" description="Basic and acidic residues" evidence="7">
    <location>
        <begin position="414"/>
        <end position="427"/>
    </location>
</feature>
<evidence type="ECO:0000256" key="7">
    <source>
        <dbReference type="SAM" id="MobiDB-lite"/>
    </source>
</evidence>
<feature type="compositionally biased region" description="Low complexity" evidence="7">
    <location>
        <begin position="744"/>
        <end position="755"/>
    </location>
</feature>
<dbReference type="FunFam" id="3.30.420.10:FF:000031">
    <property type="entry name" value="RNA exonuclease 1"/>
    <property type="match status" value="1"/>
</dbReference>
<dbReference type="PANTHER" id="PTHR12801:SF115">
    <property type="entry name" value="FI18136P1-RELATED"/>
    <property type="match status" value="1"/>
</dbReference>
<evidence type="ECO:0000313" key="9">
    <source>
        <dbReference type="EMBL" id="CAG6589093.1"/>
    </source>
</evidence>
<dbReference type="InterPro" id="IPR013520">
    <property type="entry name" value="Ribonucl_H"/>
</dbReference>
<dbReference type="InterPro" id="IPR047021">
    <property type="entry name" value="REXO1/3/4-like"/>
</dbReference>
<comment type="similarity">
    <text evidence="2">Belongs to the REXO1/REXO3 family.</text>
</comment>
<dbReference type="SMART" id="SM00479">
    <property type="entry name" value="EXOIII"/>
    <property type="match status" value="1"/>
</dbReference>
<feature type="region of interest" description="Disordered" evidence="7">
    <location>
        <begin position="273"/>
        <end position="337"/>
    </location>
</feature>
<feature type="compositionally biased region" description="Basic and acidic residues" evidence="7">
    <location>
        <begin position="29"/>
        <end position="43"/>
    </location>
</feature>
<dbReference type="AlphaFoldDB" id="A0A8D8KFD4"/>
<dbReference type="Gene3D" id="2.130.10.10">
    <property type="entry name" value="YVTN repeat-like/Quinoprotein amine dehydrogenase"/>
    <property type="match status" value="1"/>
</dbReference>
<evidence type="ECO:0000256" key="1">
    <source>
        <dbReference type="ARBA" id="ARBA00004123"/>
    </source>
</evidence>
<feature type="compositionally biased region" description="Low complexity" evidence="7">
    <location>
        <begin position="174"/>
        <end position="193"/>
    </location>
</feature>
<dbReference type="InterPro" id="IPR036397">
    <property type="entry name" value="RNaseH_sf"/>
</dbReference>
<feature type="domain" description="Exonuclease" evidence="8">
    <location>
        <begin position="595"/>
        <end position="780"/>
    </location>
</feature>
<protein>
    <submittedName>
        <fullName evidence="9">RNA exonuclease 1 homolog</fullName>
    </submittedName>
</protein>
<keyword evidence="4" id="KW-0378">Hydrolase</keyword>
<evidence type="ECO:0000256" key="3">
    <source>
        <dbReference type="ARBA" id="ARBA00022722"/>
    </source>
</evidence>
<dbReference type="InterPro" id="IPR012337">
    <property type="entry name" value="RNaseH-like_sf"/>
</dbReference>
<dbReference type="GO" id="GO:0003676">
    <property type="term" value="F:nucleic acid binding"/>
    <property type="evidence" value="ECO:0007669"/>
    <property type="project" value="InterPro"/>
</dbReference>
<name>A0A8D8KFD4_CULPI</name>
<dbReference type="SUPFAM" id="SSF53098">
    <property type="entry name" value="Ribonuclease H-like"/>
    <property type="match status" value="1"/>
</dbReference>
<feature type="region of interest" description="Disordered" evidence="7">
    <location>
        <begin position="29"/>
        <end position="79"/>
    </location>
</feature>
<comment type="subcellular location">
    <subcellularLocation>
        <location evidence="1">Nucleus</location>
    </subcellularLocation>
</comment>
<feature type="region of interest" description="Disordered" evidence="7">
    <location>
        <begin position="732"/>
        <end position="756"/>
    </location>
</feature>
<feature type="compositionally biased region" description="Low complexity" evidence="7">
    <location>
        <begin position="53"/>
        <end position="68"/>
    </location>
</feature>
<organism evidence="9">
    <name type="scientific">Culex pipiens</name>
    <name type="common">House mosquito</name>
    <dbReference type="NCBI Taxonomy" id="7175"/>
    <lineage>
        <taxon>Eukaryota</taxon>
        <taxon>Metazoa</taxon>
        <taxon>Ecdysozoa</taxon>
        <taxon>Arthropoda</taxon>
        <taxon>Hexapoda</taxon>
        <taxon>Insecta</taxon>
        <taxon>Pterygota</taxon>
        <taxon>Neoptera</taxon>
        <taxon>Endopterygota</taxon>
        <taxon>Diptera</taxon>
        <taxon>Nematocera</taxon>
        <taxon>Culicoidea</taxon>
        <taxon>Culicidae</taxon>
        <taxon>Culicinae</taxon>
        <taxon>Culicini</taxon>
        <taxon>Culex</taxon>
        <taxon>Culex</taxon>
    </lineage>
</organism>
<feature type="compositionally biased region" description="Basic residues" evidence="7">
    <location>
        <begin position="206"/>
        <end position="218"/>
    </location>
</feature>
<evidence type="ECO:0000256" key="6">
    <source>
        <dbReference type="ARBA" id="ARBA00023242"/>
    </source>
</evidence>
<dbReference type="EMBL" id="HBUE01216317">
    <property type="protein sequence ID" value="CAG6537090.1"/>
    <property type="molecule type" value="Transcribed_RNA"/>
</dbReference>
<dbReference type="InterPro" id="IPR034922">
    <property type="entry name" value="REX1-like_exo"/>
</dbReference>
<accession>A0A8D8KFD4</accession>
<evidence type="ECO:0000256" key="4">
    <source>
        <dbReference type="ARBA" id="ARBA00022801"/>
    </source>
</evidence>
<proteinExistence type="inferred from homology"/>
<feature type="compositionally biased region" description="Low complexity" evidence="7">
    <location>
        <begin position="273"/>
        <end position="295"/>
    </location>
</feature>
<dbReference type="GO" id="GO:0005634">
    <property type="term" value="C:nucleus"/>
    <property type="evidence" value="ECO:0007669"/>
    <property type="project" value="UniProtKB-SubCell"/>
</dbReference>
<dbReference type="InterPro" id="IPR015943">
    <property type="entry name" value="WD40/YVTN_repeat-like_dom_sf"/>
</dbReference>
<dbReference type="GO" id="GO:0004527">
    <property type="term" value="F:exonuclease activity"/>
    <property type="evidence" value="ECO:0007669"/>
    <property type="project" value="UniProtKB-KW"/>
</dbReference>